<sequence>MNFTPVYGSIAIIYQFLDESRKAIKLQRCSSYVSRDPAIMEEKLFFDLADPEKDMIRAPNYKP</sequence>
<comment type="caution">
    <text evidence="1">The sequence shown here is derived from an EMBL/GenBank/DDBJ whole genome shotgun (WGS) entry which is preliminary data.</text>
</comment>
<organism evidence="1 2">
    <name type="scientific">Brachionus plicatilis</name>
    <name type="common">Marine rotifer</name>
    <name type="synonym">Brachionus muelleri</name>
    <dbReference type="NCBI Taxonomy" id="10195"/>
    <lineage>
        <taxon>Eukaryota</taxon>
        <taxon>Metazoa</taxon>
        <taxon>Spiralia</taxon>
        <taxon>Gnathifera</taxon>
        <taxon>Rotifera</taxon>
        <taxon>Eurotatoria</taxon>
        <taxon>Monogononta</taxon>
        <taxon>Pseudotrocha</taxon>
        <taxon>Ploima</taxon>
        <taxon>Brachionidae</taxon>
        <taxon>Brachionus</taxon>
    </lineage>
</organism>
<evidence type="ECO:0000313" key="1">
    <source>
        <dbReference type="EMBL" id="RNA23731.1"/>
    </source>
</evidence>
<proteinExistence type="predicted"/>
<protein>
    <submittedName>
        <fullName evidence="1">Uncharacterized protein</fullName>
    </submittedName>
</protein>
<reference evidence="1 2" key="1">
    <citation type="journal article" date="2018" name="Sci. Rep.">
        <title>Genomic signatures of local adaptation to the degree of environmental predictability in rotifers.</title>
        <authorList>
            <person name="Franch-Gras L."/>
            <person name="Hahn C."/>
            <person name="Garcia-Roger E.M."/>
            <person name="Carmona M.J."/>
            <person name="Serra M."/>
            <person name="Gomez A."/>
        </authorList>
    </citation>
    <scope>NUCLEOTIDE SEQUENCE [LARGE SCALE GENOMIC DNA]</scope>
    <source>
        <strain evidence="1">HYR1</strain>
    </source>
</reference>
<dbReference type="AlphaFoldDB" id="A0A3M7RJL0"/>
<name>A0A3M7RJL0_BRAPC</name>
<evidence type="ECO:0000313" key="2">
    <source>
        <dbReference type="Proteomes" id="UP000276133"/>
    </source>
</evidence>
<keyword evidence="2" id="KW-1185">Reference proteome</keyword>
<accession>A0A3M7RJL0</accession>
<dbReference type="EMBL" id="REGN01003230">
    <property type="protein sequence ID" value="RNA23731.1"/>
    <property type="molecule type" value="Genomic_DNA"/>
</dbReference>
<dbReference type="Proteomes" id="UP000276133">
    <property type="component" value="Unassembled WGS sequence"/>
</dbReference>
<gene>
    <name evidence="1" type="ORF">BpHYR1_030210</name>
</gene>